<comment type="similarity">
    <text evidence="1">Belongs to the sigma-70 factor family. ECF subfamily.</text>
</comment>
<dbReference type="AlphaFoldDB" id="A0A1Z8B7S3"/>
<dbReference type="RefSeq" id="WP_303686041.1">
    <property type="nucleotide sequence ID" value="NZ_CAJXYO010000044.1"/>
</dbReference>
<dbReference type="GO" id="GO:0003677">
    <property type="term" value="F:DNA binding"/>
    <property type="evidence" value="ECO:0007669"/>
    <property type="project" value="InterPro"/>
</dbReference>
<dbReference type="NCBIfam" id="TIGR02937">
    <property type="entry name" value="sigma70-ECF"/>
    <property type="match status" value="1"/>
</dbReference>
<keyword evidence="2" id="KW-0805">Transcription regulation</keyword>
<dbReference type="EMBL" id="MAAX01000063">
    <property type="protein sequence ID" value="OUS18600.1"/>
    <property type="molecule type" value="Genomic_DNA"/>
</dbReference>
<dbReference type="InterPro" id="IPR036388">
    <property type="entry name" value="WH-like_DNA-bd_sf"/>
</dbReference>
<dbReference type="GO" id="GO:0016987">
    <property type="term" value="F:sigma factor activity"/>
    <property type="evidence" value="ECO:0007669"/>
    <property type="project" value="UniProtKB-KW"/>
</dbReference>
<evidence type="ECO:0000313" key="7">
    <source>
        <dbReference type="EMBL" id="OUS18600.1"/>
    </source>
</evidence>
<dbReference type="InterPro" id="IPR013249">
    <property type="entry name" value="RNA_pol_sigma70_r4_t2"/>
</dbReference>
<dbReference type="SUPFAM" id="SSF88946">
    <property type="entry name" value="Sigma2 domain of RNA polymerase sigma factors"/>
    <property type="match status" value="1"/>
</dbReference>
<name>A0A1Z8B7S3_9FLAO</name>
<dbReference type="Gene3D" id="1.10.10.10">
    <property type="entry name" value="Winged helix-like DNA-binding domain superfamily/Winged helix DNA-binding domain"/>
    <property type="match status" value="1"/>
</dbReference>
<proteinExistence type="inferred from homology"/>
<protein>
    <submittedName>
        <fullName evidence="7">RNA polymerase subunit sigma-70</fullName>
    </submittedName>
</protein>
<sequence>MNNKEKDYLYILESHKKIIFKVAHNYCFKEEDKDDLIQEIILQVWLSMDNFDNKHKWSTWIYRIALNTSISFYRKNKKREEKTISLAPAIEVQDLSIDDNVADDVILLNQFIRELRELDRALILLHLDGLTSREIAEVINISQTNVTTKISRIKTILKEKFNQIKK</sequence>
<dbReference type="SUPFAM" id="SSF88659">
    <property type="entry name" value="Sigma3 and sigma4 domains of RNA polymerase sigma factors"/>
    <property type="match status" value="1"/>
</dbReference>
<feature type="domain" description="RNA polymerase sigma-70 region 2" evidence="5">
    <location>
        <begin position="12"/>
        <end position="78"/>
    </location>
</feature>
<dbReference type="InterPro" id="IPR039425">
    <property type="entry name" value="RNA_pol_sigma-70-like"/>
</dbReference>
<evidence type="ECO:0000259" key="6">
    <source>
        <dbReference type="Pfam" id="PF08281"/>
    </source>
</evidence>
<dbReference type="InterPro" id="IPR013324">
    <property type="entry name" value="RNA_pol_sigma_r3/r4-like"/>
</dbReference>
<dbReference type="InterPro" id="IPR007627">
    <property type="entry name" value="RNA_pol_sigma70_r2"/>
</dbReference>
<evidence type="ECO:0000256" key="3">
    <source>
        <dbReference type="ARBA" id="ARBA00023082"/>
    </source>
</evidence>
<dbReference type="InterPro" id="IPR014284">
    <property type="entry name" value="RNA_pol_sigma-70_dom"/>
</dbReference>
<gene>
    <name evidence="7" type="ORF">A9Q93_03725</name>
</gene>
<dbReference type="InterPro" id="IPR013325">
    <property type="entry name" value="RNA_pol_sigma_r2"/>
</dbReference>
<feature type="domain" description="RNA polymerase sigma factor 70 region 4 type 2" evidence="6">
    <location>
        <begin position="109"/>
        <end position="154"/>
    </location>
</feature>
<reference evidence="8" key="1">
    <citation type="journal article" date="2017" name="Proc. Natl. Acad. Sci. U.S.A.">
        <title>Simulation of Deepwater Horizon oil plume reveals substrate specialization within a complex community of hydrocarbon-degraders.</title>
        <authorList>
            <person name="Hu P."/>
            <person name="Dubinsky E.A."/>
            <person name="Probst A.J."/>
            <person name="Wang J."/>
            <person name="Sieber C.M.K."/>
            <person name="Tom L.M."/>
            <person name="Gardinali P."/>
            <person name="Banfield J.F."/>
            <person name="Atlas R.M."/>
            <person name="Andersen G.L."/>
        </authorList>
    </citation>
    <scope>NUCLEOTIDE SEQUENCE [LARGE SCALE GENOMIC DNA]</scope>
</reference>
<evidence type="ECO:0000256" key="2">
    <source>
        <dbReference type="ARBA" id="ARBA00023015"/>
    </source>
</evidence>
<dbReference type="GO" id="GO:0006352">
    <property type="term" value="P:DNA-templated transcription initiation"/>
    <property type="evidence" value="ECO:0007669"/>
    <property type="project" value="InterPro"/>
</dbReference>
<evidence type="ECO:0000256" key="1">
    <source>
        <dbReference type="ARBA" id="ARBA00010641"/>
    </source>
</evidence>
<dbReference type="PANTHER" id="PTHR43133">
    <property type="entry name" value="RNA POLYMERASE ECF-TYPE SIGMA FACTO"/>
    <property type="match status" value="1"/>
</dbReference>
<keyword evidence="4" id="KW-0804">Transcription</keyword>
<dbReference type="Pfam" id="PF04542">
    <property type="entry name" value="Sigma70_r2"/>
    <property type="match status" value="1"/>
</dbReference>
<organism evidence="7 8">
    <name type="scientific">Nonlabens dokdonensis</name>
    <dbReference type="NCBI Taxonomy" id="328515"/>
    <lineage>
        <taxon>Bacteria</taxon>
        <taxon>Pseudomonadati</taxon>
        <taxon>Bacteroidota</taxon>
        <taxon>Flavobacteriia</taxon>
        <taxon>Flavobacteriales</taxon>
        <taxon>Flavobacteriaceae</taxon>
        <taxon>Nonlabens</taxon>
    </lineage>
</organism>
<comment type="caution">
    <text evidence="7">The sequence shown here is derived from an EMBL/GenBank/DDBJ whole genome shotgun (WGS) entry which is preliminary data.</text>
</comment>
<accession>A0A1Z8B7S3</accession>
<evidence type="ECO:0000256" key="4">
    <source>
        <dbReference type="ARBA" id="ARBA00023163"/>
    </source>
</evidence>
<dbReference type="Gene3D" id="1.10.1740.10">
    <property type="match status" value="1"/>
</dbReference>
<dbReference type="Proteomes" id="UP000196102">
    <property type="component" value="Unassembled WGS sequence"/>
</dbReference>
<dbReference type="Pfam" id="PF08281">
    <property type="entry name" value="Sigma70_r4_2"/>
    <property type="match status" value="1"/>
</dbReference>
<keyword evidence="3" id="KW-0731">Sigma factor</keyword>
<dbReference type="PANTHER" id="PTHR43133:SF45">
    <property type="entry name" value="RNA POLYMERASE ECF-TYPE SIGMA FACTOR"/>
    <property type="match status" value="1"/>
</dbReference>
<evidence type="ECO:0000259" key="5">
    <source>
        <dbReference type="Pfam" id="PF04542"/>
    </source>
</evidence>
<evidence type="ECO:0000313" key="8">
    <source>
        <dbReference type="Proteomes" id="UP000196102"/>
    </source>
</evidence>